<evidence type="ECO:0000259" key="2">
    <source>
        <dbReference type="Pfam" id="PF04945"/>
    </source>
</evidence>
<proteinExistence type="predicted"/>
<name>A0A511ALZ9_9MICO</name>
<dbReference type="SUPFAM" id="SSF47240">
    <property type="entry name" value="Ferritin-like"/>
    <property type="match status" value="1"/>
</dbReference>
<keyword evidence="4" id="KW-1185">Reference proteome</keyword>
<evidence type="ECO:0000313" key="3">
    <source>
        <dbReference type="EMBL" id="GEK87901.1"/>
    </source>
</evidence>
<dbReference type="AlphaFoldDB" id="A0A511ALZ9"/>
<dbReference type="Gene3D" id="1.10.620.20">
    <property type="entry name" value="Ribonucleotide Reductase, subunit A"/>
    <property type="match status" value="1"/>
</dbReference>
<gene>
    <name evidence="3" type="ORF">MAE01_30770</name>
</gene>
<feature type="domain" description="YHS" evidence="2">
    <location>
        <begin position="77"/>
        <end position="104"/>
    </location>
</feature>
<feature type="compositionally biased region" description="Polar residues" evidence="1">
    <location>
        <begin position="21"/>
        <end position="31"/>
    </location>
</feature>
<dbReference type="Pfam" id="PF04945">
    <property type="entry name" value="YHS"/>
    <property type="match status" value="1"/>
</dbReference>
<dbReference type="EMBL" id="BJUW01000022">
    <property type="protein sequence ID" value="GEK87901.1"/>
    <property type="molecule type" value="Genomic_DNA"/>
</dbReference>
<protein>
    <recommendedName>
        <fullName evidence="2">YHS domain-containing protein</fullName>
    </recommendedName>
</protein>
<evidence type="ECO:0000256" key="1">
    <source>
        <dbReference type="SAM" id="MobiDB-lite"/>
    </source>
</evidence>
<organism evidence="3 4">
    <name type="scientific">Microbacterium aerolatum</name>
    <dbReference type="NCBI Taxonomy" id="153731"/>
    <lineage>
        <taxon>Bacteria</taxon>
        <taxon>Bacillati</taxon>
        <taxon>Actinomycetota</taxon>
        <taxon>Actinomycetes</taxon>
        <taxon>Micrococcales</taxon>
        <taxon>Microbacteriaceae</taxon>
        <taxon>Microbacterium</taxon>
    </lineage>
</organism>
<evidence type="ECO:0000313" key="4">
    <source>
        <dbReference type="Proteomes" id="UP000321225"/>
    </source>
</evidence>
<dbReference type="InterPro" id="IPR009078">
    <property type="entry name" value="Ferritin-like_SF"/>
</dbReference>
<dbReference type="GO" id="GO:0016491">
    <property type="term" value="F:oxidoreductase activity"/>
    <property type="evidence" value="ECO:0007669"/>
    <property type="project" value="InterPro"/>
</dbReference>
<comment type="caution">
    <text evidence="3">The sequence shown here is derived from an EMBL/GenBank/DDBJ whole genome shotgun (WGS) entry which is preliminary data.</text>
</comment>
<dbReference type="InterPro" id="IPR007029">
    <property type="entry name" value="YHS_dom"/>
</dbReference>
<sequence length="105" mass="11246">MFGYRGTTVRTPTREKEEQRMSNSTTGSCCSHNPGAVAADGRKDLLTRPADEYAECPVMVGSTVVKADAEAAGLFRDYDGKRYYFCCAGCGPAFDADPAKYAAAV</sequence>
<feature type="region of interest" description="Disordered" evidence="1">
    <location>
        <begin position="1"/>
        <end position="35"/>
    </location>
</feature>
<dbReference type="InterPro" id="IPR012348">
    <property type="entry name" value="RNR-like"/>
</dbReference>
<dbReference type="Proteomes" id="UP000321225">
    <property type="component" value="Unassembled WGS sequence"/>
</dbReference>
<reference evidence="3 4" key="1">
    <citation type="submission" date="2019-07" db="EMBL/GenBank/DDBJ databases">
        <title>Whole genome shotgun sequence of Microbacterium aerolatum NBRC 103071.</title>
        <authorList>
            <person name="Hosoyama A."/>
            <person name="Uohara A."/>
            <person name="Ohji S."/>
            <person name="Ichikawa N."/>
        </authorList>
    </citation>
    <scope>NUCLEOTIDE SEQUENCE [LARGE SCALE GENOMIC DNA]</scope>
    <source>
        <strain evidence="3 4">NBRC 103071</strain>
    </source>
</reference>
<accession>A0A511ALZ9</accession>